<evidence type="ECO:0008006" key="3">
    <source>
        <dbReference type="Google" id="ProtNLM"/>
    </source>
</evidence>
<protein>
    <recommendedName>
        <fullName evidence="3">CCHC-type domain-containing protein</fullName>
    </recommendedName>
</protein>
<feature type="compositionally biased region" description="Low complexity" evidence="1">
    <location>
        <begin position="250"/>
        <end position="259"/>
    </location>
</feature>
<name>A0A6L2KN24_TANCI</name>
<dbReference type="InterPro" id="IPR036875">
    <property type="entry name" value="Znf_CCHC_sf"/>
</dbReference>
<dbReference type="GO" id="GO:0003676">
    <property type="term" value="F:nucleic acid binding"/>
    <property type="evidence" value="ECO:0007669"/>
    <property type="project" value="InterPro"/>
</dbReference>
<dbReference type="GO" id="GO:0008270">
    <property type="term" value="F:zinc ion binding"/>
    <property type="evidence" value="ECO:0007669"/>
    <property type="project" value="InterPro"/>
</dbReference>
<sequence length="364" mass="40490">MSFDDLYNNFKIVEQEVKRTITSSPSSGSQNMAFLLTPGSTNEVDTATIQVSIFSTPVNTISGHDNTANSSDATVQLALLSMRARRYFQRNSKKITINGSDNASYDMTKVECFNCHKIGHFAREYRSPRSQESRPRSQDSSRKTVIVEDTSSKTMVVINGAGFDWSYMADDEVPNNMTLMAFVRLKETSPFSQTIKNMMEDFITFAGSSKGGKITGLKIHSDVGQEGKEKVSDQEYILLLVLNTSSDVPSSNEEVVSSPKDNAGKKSNIEPTCVEGGKIDDLGCLDQQMKSTDDSKNTNNFNTASDKDGTFQRTYGEWNFSTPITVIDVGYSFSHLVALDDFSKCQTWKTLESLMMLMMIEMRV</sequence>
<evidence type="ECO:0000256" key="1">
    <source>
        <dbReference type="SAM" id="MobiDB-lite"/>
    </source>
</evidence>
<organism evidence="2">
    <name type="scientific">Tanacetum cinerariifolium</name>
    <name type="common">Dalmatian daisy</name>
    <name type="synonym">Chrysanthemum cinerariifolium</name>
    <dbReference type="NCBI Taxonomy" id="118510"/>
    <lineage>
        <taxon>Eukaryota</taxon>
        <taxon>Viridiplantae</taxon>
        <taxon>Streptophyta</taxon>
        <taxon>Embryophyta</taxon>
        <taxon>Tracheophyta</taxon>
        <taxon>Spermatophyta</taxon>
        <taxon>Magnoliopsida</taxon>
        <taxon>eudicotyledons</taxon>
        <taxon>Gunneridae</taxon>
        <taxon>Pentapetalae</taxon>
        <taxon>asterids</taxon>
        <taxon>campanulids</taxon>
        <taxon>Asterales</taxon>
        <taxon>Asteraceae</taxon>
        <taxon>Asteroideae</taxon>
        <taxon>Anthemideae</taxon>
        <taxon>Anthemidinae</taxon>
        <taxon>Tanacetum</taxon>
    </lineage>
</organism>
<reference evidence="2" key="1">
    <citation type="journal article" date="2019" name="Sci. Rep.">
        <title>Draft genome of Tanacetum cinerariifolium, the natural source of mosquito coil.</title>
        <authorList>
            <person name="Yamashiro T."/>
            <person name="Shiraishi A."/>
            <person name="Satake H."/>
            <person name="Nakayama K."/>
        </authorList>
    </citation>
    <scope>NUCLEOTIDE SEQUENCE</scope>
</reference>
<dbReference type="Gene3D" id="4.10.60.10">
    <property type="entry name" value="Zinc finger, CCHC-type"/>
    <property type="match status" value="1"/>
</dbReference>
<feature type="region of interest" description="Disordered" evidence="1">
    <location>
        <begin position="125"/>
        <end position="145"/>
    </location>
</feature>
<comment type="caution">
    <text evidence="2">The sequence shown here is derived from an EMBL/GenBank/DDBJ whole genome shotgun (WGS) entry which is preliminary data.</text>
</comment>
<accession>A0A6L2KN24</accession>
<evidence type="ECO:0000313" key="2">
    <source>
        <dbReference type="EMBL" id="GEU49244.1"/>
    </source>
</evidence>
<dbReference type="AlphaFoldDB" id="A0A6L2KN24"/>
<dbReference type="SUPFAM" id="SSF57756">
    <property type="entry name" value="Retrovirus zinc finger-like domains"/>
    <property type="match status" value="1"/>
</dbReference>
<proteinExistence type="predicted"/>
<dbReference type="EMBL" id="BKCJ010002537">
    <property type="protein sequence ID" value="GEU49244.1"/>
    <property type="molecule type" value="Genomic_DNA"/>
</dbReference>
<feature type="region of interest" description="Disordered" evidence="1">
    <location>
        <begin position="250"/>
        <end position="270"/>
    </location>
</feature>
<gene>
    <name evidence="2" type="ORF">Tci_021222</name>
</gene>